<dbReference type="EMBL" id="DXCL01000009">
    <property type="protein sequence ID" value="HIZ02871.1"/>
    <property type="molecule type" value="Genomic_DNA"/>
</dbReference>
<feature type="domain" description="Orn/Lys/Arg decarboxylase C-terminal" evidence="7">
    <location>
        <begin position="354"/>
        <end position="432"/>
    </location>
</feature>
<dbReference type="InterPro" id="IPR036633">
    <property type="entry name" value="Prn/Lys/Arg_de-COase_C_sf"/>
</dbReference>
<dbReference type="Gene3D" id="3.40.640.10">
    <property type="entry name" value="Type I PLP-dependent aspartate aminotransferase-like (Major domain)"/>
    <property type="match status" value="1"/>
</dbReference>
<accession>A0A9D2CXQ7</accession>
<evidence type="ECO:0000256" key="4">
    <source>
        <dbReference type="ARBA" id="ARBA00022898"/>
    </source>
</evidence>
<dbReference type="GO" id="GO:0008483">
    <property type="term" value="F:transaminase activity"/>
    <property type="evidence" value="ECO:0007669"/>
    <property type="project" value="UniProtKB-KW"/>
</dbReference>
<name>A0A9D2CXQ7_9FIRM</name>
<reference evidence="8" key="2">
    <citation type="submission" date="2021-04" db="EMBL/GenBank/DDBJ databases">
        <authorList>
            <person name="Gilroy R."/>
        </authorList>
    </citation>
    <scope>NUCLEOTIDE SEQUENCE</scope>
    <source>
        <strain evidence="8">CHK187-5294</strain>
    </source>
</reference>
<dbReference type="InterPro" id="IPR015421">
    <property type="entry name" value="PyrdxlP-dep_Trfase_major"/>
</dbReference>
<keyword evidence="8" id="KW-0808">Transferase</keyword>
<reference evidence="8" key="1">
    <citation type="journal article" date="2021" name="PeerJ">
        <title>Extensive microbial diversity within the chicken gut microbiome revealed by metagenomics and culture.</title>
        <authorList>
            <person name="Gilroy R."/>
            <person name="Ravi A."/>
            <person name="Getino M."/>
            <person name="Pursley I."/>
            <person name="Horton D.L."/>
            <person name="Alikhan N.F."/>
            <person name="Baker D."/>
            <person name="Gharbi K."/>
            <person name="Hall N."/>
            <person name="Watson M."/>
            <person name="Adriaenssens E.M."/>
            <person name="Foster-Nyarko E."/>
            <person name="Jarju S."/>
            <person name="Secka A."/>
            <person name="Antonio M."/>
            <person name="Oren A."/>
            <person name="Chaudhuri R.R."/>
            <person name="La Ragione R."/>
            <person name="Hildebrand F."/>
            <person name="Pallen M.J."/>
        </authorList>
    </citation>
    <scope>NUCLEOTIDE SEQUENCE</scope>
    <source>
        <strain evidence="8">CHK187-5294</strain>
    </source>
</reference>
<dbReference type="InterPro" id="IPR000310">
    <property type="entry name" value="Orn/Lys/Arg_deCO2ase_major_dom"/>
</dbReference>
<dbReference type="InterPro" id="IPR052357">
    <property type="entry name" value="Orn_Lys_Arg_decarboxylase-I"/>
</dbReference>
<organism evidence="8 9">
    <name type="scientific">Candidatus Borkfalkia avistercoris</name>
    <dbReference type="NCBI Taxonomy" id="2838504"/>
    <lineage>
        <taxon>Bacteria</taxon>
        <taxon>Bacillati</taxon>
        <taxon>Bacillota</taxon>
        <taxon>Clostridia</taxon>
        <taxon>Christensenellales</taxon>
        <taxon>Christensenellaceae</taxon>
        <taxon>Candidatus Borkfalkia</taxon>
    </lineage>
</organism>
<keyword evidence="3" id="KW-0210">Decarboxylase</keyword>
<gene>
    <name evidence="8" type="ORF">H9727_01140</name>
</gene>
<sequence length="455" mass="50218">MEYLIYGALKKYKRLHAARFHMPGHKADRKRFPLFKDAALDITELSFADCLENPDGLIAAAESDCAEILGAKRSFFLTDGSSSGIFAMLYAVKRRGGKIVIARGAHKSVYNACAVLGIEPHILKGNELDGIALPPAAAEIEDIFKKEKDVAAVLATSPDYYGNISDYAALRKICDRYGKLLLVDGAHGAYLKFDPDAAHRYAGEYADAWVDGAHKTLPTLTQGALLNVNREDLIPDLREGAGIFRTTSPSYPIMASIEYGVKYLSENGGQLIDAVKREFSLMKMRLKKRGVLFYEGGETLQFAVDFGGMGICPYLAEEQLEKRRIYPEMNDGRYILFYLSPLTRTHHLARLERAIRRIAKMRSLKDTYDAKPEQVCGIKKFSYLAALAFRKESVPIAQAAGRIAARNAGATPPCFPVVVAGEQITEQAVELLKNAKHTFGVIDGKIEVIKIGGEQ</sequence>
<dbReference type="PANTHER" id="PTHR43277">
    <property type="entry name" value="ARGININE DECARBOXYLASE"/>
    <property type="match status" value="1"/>
</dbReference>
<dbReference type="AlphaFoldDB" id="A0A9D2CXQ7"/>
<dbReference type="Pfam" id="PF01276">
    <property type="entry name" value="OKR_DC_1"/>
    <property type="match status" value="1"/>
</dbReference>
<dbReference type="Proteomes" id="UP000824132">
    <property type="component" value="Unassembled WGS sequence"/>
</dbReference>
<evidence type="ECO:0000259" key="6">
    <source>
        <dbReference type="Pfam" id="PF01276"/>
    </source>
</evidence>
<dbReference type="PANTHER" id="PTHR43277:SF4">
    <property type="entry name" value="ARGININE DECARBOXYLASE"/>
    <property type="match status" value="1"/>
</dbReference>
<proteinExistence type="inferred from homology"/>
<evidence type="ECO:0000259" key="7">
    <source>
        <dbReference type="Pfam" id="PF03711"/>
    </source>
</evidence>
<dbReference type="Pfam" id="PF03711">
    <property type="entry name" value="OKR_DC_1_C"/>
    <property type="match status" value="1"/>
</dbReference>
<protein>
    <submittedName>
        <fullName evidence="8">DegT/DnrJ/EryC1/StrS family aminotransferase</fullName>
    </submittedName>
</protein>
<dbReference type="SUPFAM" id="SSF53383">
    <property type="entry name" value="PLP-dependent transferases"/>
    <property type="match status" value="1"/>
</dbReference>
<evidence type="ECO:0000313" key="8">
    <source>
        <dbReference type="EMBL" id="HIZ02871.1"/>
    </source>
</evidence>
<evidence type="ECO:0000313" key="9">
    <source>
        <dbReference type="Proteomes" id="UP000824132"/>
    </source>
</evidence>
<evidence type="ECO:0000256" key="2">
    <source>
        <dbReference type="ARBA" id="ARBA00010671"/>
    </source>
</evidence>
<keyword evidence="4" id="KW-0663">Pyridoxal phosphate</keyword>
<dbReference type="SUPFAM" id="SSF55904">
    <property type="entry name" value="Ornithine decarboxylase C-terminal domain"/>
    <property type="match status" value="1"/>
</dbReference>
<keyword evidence="5" id="KW-0456">Lyase</keyword>
<dbReference type="GO" id="GO:0016831">
    <property type="term" value="F:carboxy-lyase activity"/>
    <property type="evidence" value="ECO:0007669"/>
    <property type="project" value="UniProtKB-KW"/>
</dbReference>
<evidence type="ECO:0000256" key="3">
    <source>
        <dbReference type="ARBA" id="ARBA00022793"/>
    </source>
</evidence>
<keyword evidence="8" id="KW-0032">Aminotransferase</keyword>
<comment type="caution">
    <text evidence="8">The sequence shown here is derived from an EMBL/GenBank/DDBJ whole genome shotgun (WGS) entry which is preliminary data.</text>
</comment>
<dbReference type="InterPro" id="IPR008286">
    <property type="entry name" value="Prn/Lys/Arg_de-COase_C"/>
</dbReference>
<comment type="cofactor">
    <cofactor evidence="1">
        <name>pyridoxal 5'-phosphate</name>
        <dbReference type="ChEBI" id="CHEBI:597326"/>
    </cofactor>
</comment>
<evidence type="ECO:0000256" key="5">
    <source>
        <dbReference type="ARBA" id="ARBA00023239"/>
    </source>
</evidence>
<dbReference type="Gene3D" id="3.90.100.10">
    <property type="entry name" value="Orn/Lys/Arg decarboxylase, C-terminal domain"/>
    <property type="match status" value="1"/>
</dbReference>
<dbReference type="InterPro" id="IPR015424">
    <property type="entry name" value="PyrdxlP-dep_Trfase"/>
</dbReference>
<comment type="similarity">
    <text evidence="2">Belongs to the Orn/Lys/Arg decarboxylase class-I family.</text>
</comment>
<evidence type="ECO:0000256" key="1">
    <source>
        <dbReference type="ARBA" id="ARBA00001933"/>
    </source>
</evidence>
<feature type="domain" description="Orn/Lys/Arg decarboxylases family 1 pyridoxal-P attachment site" evidence="6">
    <location>
        <begin position="6"/>
        <end position="275"/>
    </location>
</feature>